<reference evidence="1 2" key="1">
    <citation type="submission" date="2014-10" db="EMBL/GenBank/DDBJ databases">
        <authorList>
            <person name="Seo M.-J."/>
            <person name="Seok Y.J."/>
            <person name="Cha I.-T."/>
        </authorList>
    </citation>
    <scope>NUCLEOTIDE SEQUENCE [LARGE SCALE GENOMIC DNA]</scope>
    <source>
        <strain evidence="1 2">NEU</strain>
    </source>
</reference>
<organism evidence="1 2">
    <name type="scientific">Massilia timonae</name>
    <dbReference type="NCBI Taxonomy" id="47229"/>
    <lineage>
        <taxon>Bacteria</taxon>
        <taxon>Pseudomonadati</taxon>
        <taxon>Pseudomonadota</taxon>
        <taxon>Betaproteobacteria</taxon>
        <taxon>Burkholderiales</taxon>
        <taxon>Oxalobacteraceae</taxon>
        <taxon>Telluria group</taxon>
        <taxon>Massilia</taxon>
    </lineage>
</organism>
<evidence type="ECO:0000313" key="2">
    <source>
        <dbReference type="Proteomes" id="UP000180246"/>
    </source>
</evidence>
<gene>
    <name evidence="1" type="ORF">LO55_4982</name>
</gene>
<dbReference type="EMBL" id="JRYB01000001">
    <property type="protein sequence ID" value="OIJ39716.1"/>
    <property type="molecule type" value="Genomic_DNA"/>
</dbReference>
<protein>
    <submittedName>
        <fullName evidence="1">Uncharacterized protein</fullName>
    </submittedName>
</protein>
<dbReference type="AlphaFoldDB" id="A0A1S2N3Q8"/>
<comment type="caution">
    <text evidence="1">The sequence shown here is derived from an EMBL/GenBank/DDBJ whole genome shotgun (WGS) entry which is preliminary data.</text>
</comment>
<evidence type="ECO:0000313" key="1">
    <source>
        <dbReference type="EMBL" id="OIJ39716.1"/>
    </source>
</evidence>
<accession>A0A1S2N3Q8</accession>
<proteinExistence type="predicted"/>
<name>A0A1S2N3Q8_9BURK</name>
<dbReference type="Proteomes" id="UP000180246">
    <property type="component" value="Unassembled WGS sequence"/>
</dbReference>
<sequence>MIECESEFRFKLSGRIEGLTDRASETIRVLNLGDCESANKALVEKRKRLCDALLWKSGVNPSDELDDEELIKLVVADLLNPQDNRLEAFSPVLANMLNEWLVR</sequence>